<dbReference type="OrthoDB" id="5577658at2759"/>
<gene>
    <name evidence="1" type="ORF">BpHYR1_050439</name>
</gene>
<dbReference type="EMBL" id="REGN01003976">
    <property type="protein sequence ID" value="RNA19786.1"/>
    <property type="molecule type" value="Genomic_DNA"/>
</dbReference>
<accession>A0A3M7R8B9</accession>
<reference evidence="1 2" key="1">
    <citation type="journal article" date="2018" name="Sci. Rep.">
        <title>Genomic signatures of local adaptation to the degree of environmental predictability in rotifers.</title>
        <authorList>
            <person name="Franch-Gras L."/>
            <person name="Hahn C."/>
            <person name="Garcia-Roger E.M."/>
            <person name="Carmona M.J."/>
            <person name="Serra M."/>
            <person name="Gomez A."/>
        </authorList>
    </citation>
    <scope>NUCLEOTIDE SEQUENCE [LARGE SCALE GENOMIC DNA]</scope>
    <source>
        <strain evidence="1">HYR1</strain>
    </source>
</reference>
<dbReference type="Proteomes" id="UP000276133">
    <property type="component" value="Unassembled WGS sequence"/>
</dbReference>
<organism evidence="1 2">
    <name type="scientific">Brachionus plicatilis</name>
    <name type="common">Marine rotifer</name>
    <name type="synonym">Brachionus muelleri</name>
    <dbReference type="NCBI Taxonomy" id="10195"/>
    <lineage>
        <taxon>Eukaryota</taxon>
        <taxon>Metazoa</taxon>
        <taxon>Spiralia</taxon>
        <taxon>Gnathifera</taxon>
        <taxon>Rotifera</taxon>
        <taxon>Eurotatoria</taxon>
        <taxon>Monogononta</taxon>
        <taxon>Pseudotrocha</taxon>
        <taxon>Ploima</taxon>
        <taxon>Brachionidae</taxon>
        <taxon>Brachionus</taxon>
    </lineage>
</organism>
<evidence type="ECO:0000313" key="2">
    <source>
        <dbReference type="Proteomes" id="UP000276133"/>
    </source>
</evidence>
<name>A0A3M7R8B9_BRAPC</name>
<dbReference type="AlphaFoldDB" id="A0A3M7R8B9"/>
<keyword evidence="2" id="KW-1185">Reference proteome</keyword>
<evidence type="ECO:0000313" key="1">
    <source>
        <dbReference type="EMBL" id="RNA19786.1"/>
    </source>
</evidence>
<protein>
    <submittedName>
        <fullName evidence="1">Uncharacterized protein</fullName>
    </submittedName>
</protein>
<comment type="caution">
    <text evidence="1">The sequence shown here is derived from an EMBL/GenBank/DDBJ whole genome shotgun (WGS) entry which is preliminary data.</text>
</comment>
<proteinExistence type="predicted"/>
<sequence length="110" mass="12669">MTEIVAPALKRCAAYQCRQNKKSIDFVISVSLNVRVALITIISQNLDLKHSTILLNMKICACMVWLYGAHLPLLNSTFPNFLDWYISSEKTIMRTTNFASKENLLNYKRR</sequence>